<evidence type="ECO:0000256" key="4">
    <source>
        <dbReference type="ARBA" id="ARBA00023172"/>
    </source>
</evidence>
<dbReference type="InterPro" id="IPR057084">
    <property type="entry name" value="Int_N"/>
</dbReference>
<organism evidence="8 9">
    <name type="scientific">Sulfurovum xiamenensis</name>
    <dbReference type="NCBI Taxonomy" id="3019066"/>
    <lineage>
        <taxon>Bacteria</taxon>
        <taxon>Pseudomonadati</taxon>
        <taxon>Campylobacterota</taxon>
        <taxon>Epsilonproteobacteria</taxon>
        <taxon>Campylobacterales</taxon>
        <taxon>Sulfurovaceae</taxon>
        <taxon>Sulfurovum</taxon>
    </lineage>
</organism>
<name>A0ABT7QU63_9BACT</name>
<gene>
    <name evidence="8" type="ORF">PF327_10180</name>
</gene>
<dbReference type="PROSITE" id="PS51898">
    <property type="entry name" value="TYR_RECOMBINASE"/>
    <property type="match status" value="1"/>
</dbReference>
<keyword evidence="4" id="KW-0233">DNA recombination</keyword>
<dbReference type="Gene3D" id="1.10.443.10">
    <property type="entry name" value="Intergrase catalytic core"/>
    <property type="match status" value="1"/>
</dbReference>
<evidence type="ECO:0000256" key="3">
    <source>
        <dbReference type="ARBA" id="ARBA00023125"/>
    </source>
</evidence>
<evidence type="ECO:0000259" key="6">
    <source>
        <dbReference type="PROSITE" id="PS51898"/>
    </source>
</evidence>
<accession>A0ABT7QU63</accession>
<dbReference type="InterPro" id="IPR010998">
    <property type="entry name" value="Integrase_recombinase_N"/>
</dbReference>
<reference evidence="8" key="1">
    <citation type="submission" date="2023-01" db="EMBL/GenBank/DDBJ databases">
        <title>Sulfurovum sp. XTW-4 genome assembly.</title>
        <authorList>
            <person name="Wang J."/>
        </authorList>
    </citation>
    <scope>NUCLEOTIDE SEQUENCE</scope>
    <source>
        <strain evidence="8">XTW-4</strain>
    </source>
</reference>
<dbReference type="PANTHER" id="PTHR30629">
    <property type="entry name" value="PROPHAGE INTEGRASE"/>
    <property type="match status" value="1"/>
</dbReference>
<comment type="caution">
    <text evidence="8">The sequence shown here is derived from an EMBL/GenBank/DDBJ whole genome shotgun (WGS) entry which is preliminary data.</text>
</comment>
<dbReference type="Gene3D" id="1.10.150.130">
    <property type="match status" value="1"/>
</dbReference>
<dbReference type="SUPFAM" id="SSF56349">
    <property type="entry name" value="DNA breaking-rejoining enzymes"/>
    <property type="match status" value="1"/>
</dbReference>
<dbReference type="CDD" id="cd00796">
    <property type="entry name" value="INT_Rci_Hp1_C"/>
    <property type="match status" value="1"/>
</dbReference>
<evidence type="ECO:0000313" key="8">
    <source>
        <dbReference type="EMBL" id="MDM5264560.1"/>
    </source>
</evidence>
<dbReference type="PANTHER" id="PTHR30629:SF2">
    <property type="entry name" value="PROPHAGE INTEGRASE INTS-RELATED"/>
    <property type="match status" value="1"/>
</dbReference>
<evidence type="ECO:0000313" key="9">
    <source>
        <dbReference type="Proteomes" id="UP001169066"/>
    </source>
</evidence>
<dbReference type="Proteomes" id="UP001169066">
    <property type="component" value="Unassembled WGS sequence"/>
</dbReference>
<comment type="similarity">
    <text evidence="1">Belongs to the 'phage' integrase family.</text>
</comment>
<keyword evidence="3 5" id="KW-0238">DNA-binding</keyword>
<dbReference type="InterPro" id="IPR044068">
    <property type="entry name" value="CB"/>
</dbReference>
<dbReference type="EMBL" id="JAQIBC010000010">
    <property type="protein sequence ID" value="MDM5264560.1"/>
    <property type="molecule type" value="Genomic_DNA"/>
</dbReference>
<dbReference type="Pfam" id="PF00589">
    <property type="entry name" value="Phage_integrase"/>
    <property type="match status" value="1"/>
</dbReference>
<proteinExistence type="inferred from homology"/>
<protein>
    <submittedName>
        <fullName evidence="8">Tyrosine-type recombinase/integrase</fullName>
    </submittedName>
</protein>
<dbReference type="PROSITE" id="PS51900">
    <property type="entry name" value="CB"/>
    <property type="match status" value="1"/>
</dbReference>
<sequence length="365" mass="41471">MARVRSKKYSGVYLNQLQNGDISYSITYKDDTGKLIRYTIGKKSNGITETFAYNQRATFINKIKHGIDPQAHRKKKHITTLDNLADVYFKDKEHENKANIKQQGRYDLHIKPSLGAKDISSITKADITKLQRDLITKKKAPKTINGIIQLLSAIINHSIKEKDLKLINPCSGIKKLKADDKRERYLTLDEVKKLTDEVKDDEVLYHFVKLALMTGARLEGVLHIQKKDIKLDTNSVTIHDLKSGGIYTGFYDDEYKQALEAHIKPLKVNDYVVGGSSIKTASRTIQRHLKKVLDRLFNKGLEVRDFKHRVVIHTLRHTFASQLAIAGVPILTIKSLMNHADIAQTMRYAKLAPDQGLEAVKGLYQ</sequence>
<feature type="domain" description="Tyr recombinase" evidence="6">
    <location>
        <begin position="181"/>
        <end position="361"/>
    </location>
</feature>
<dbReference type="RefSeq" id="WP_289402463.1">
    <property type="nucleotide sequence ID" value="NZ_JAQIBC010000010.1"/>
</dbReference>
<dbReference type="InterPro" id="IPR011010">
    <property type="entry name" value="DNA_brk_join_enz"/>
</dbReference>
<keyword evidence="9" id="KW-1185">Reference proteome</keyword>
<evidence type="ECO:0000256" key="2">
    <source>
        <dbReference type="ARBA" id="ARBA00022908"/>
    </source>
</evidence>
<evidence type="ECO:0000256" key="5">
    <source>
        <dbReference type="PROSITE-ProRule" id="PRU01248"/>
    </source>
</evidence>
<evidence type="ECO:0000259" key="7">
    <source>
        <dbReference type="PROSITE" id="PS51900"/>
    </source>
</evidence>
<dbReference type="InterPro" id="IPR002104">
    <property type="entry name" value="Integrase_catalytic"/>
</dbReference>
<dbReference type="Pfam" id="PF24624">
    <property type="entry name" value="Int_N"/>
    <property type="match status" value="1"/>
</dbReference>
<keyword evidence="2" id="KW-0229">DNA integration</keyword>
<dbReference type="InterPro" id="IPR013762">
    <property type="entry name" value="Integrase-like_cat_sf"/>
</dbReference>
<dbReference type="InterPro" id="IPR050808">
    <property type="entry name" value="Phage_Integrase"/>
</dbReference>
<feature type="domain" description="Core-binding (CB)" evidence="7">
    <location>
        <begin position="57"/>
        <end position="159"/>
    </location>
</feature>
<evidence type="ECO:0000256" key="1">
    <source>
        <dbReference type="ARBA" id="ARBA00008857"/>
    </source>
</evidence>